<keyword evidence="2" id="KW-1185">Reference proteome</keyword>
<name>A0AAD7LSD0_QUISA</name>
<proteinExistence type="predicted"/>
<evidence type="ECO:0000313" key="1">
    <source>
        <dbReference type="EMBL" id="KAJ7963440.1"/>
    </source>
</evidence>
<dbReference type="PANTHER" id="PTHR37728:SF1">
    <property type="entry name" value="OS06G0132300 PROTEIN"/>
    <property type="match status" value="1"/>
</dbReference>
<evidence type="ECO:0000313" key="2">
    <source>
        <dbReference type="Proteomes" id="UP001163823"/>
    </source>
</evidence>
<dbReference type="AlphaFoldDB" id="A0AAD7LSD0"/>
<dbReference type="Proteomes" id="UP001163823">
    <property type="component" value="Chromosome 7"/>
</dbReference>
<comment type="caution">
    <text evidence="1">The sequence shown here is derived from an EMBL/GenBank/DDBJ whole genome shotgun (WGS) entry which is preliminary data.</text>
</comment>
<dbReference type="EMBL" id="JARAOO010000007">
    <property type="protein sequence ID" value="KAJ7963440.1"/>
    <property type="molecule type" value="Genomic_DNA"/>
</dbReference>
<reference evidence="1" key="1">
    <citation type="journal article" date="2023" name="Science">
        <title>Elucidation of the pathway for biosynthesis of saponin adjuvants from the soapbark tree.</title>
        <authorList>
            <person name="Reed J."/>
            <person name="Orme A."/>
            <person name="El-Demerdash A."/>
            <person name="Owen C."/>
            <person name="Martin L.B.B."/>
            <person name="Misra R.C."/>
            <person name="Kikuchi S."/>
            <person name="Rejzek M."/>
            <person name="Martin A.C."/>
            <person name="Harkess A."/>
            <person name="Leebens-Mack J."/>
            <person name="Louveau T."/>
            <person name="Stephenson M.J."/>
            <person name="Osbourn A."/>
        </authorList>
    </citation>
    <scope>NUCLEOTIDE SEQUENCE</scope>
    <source>
        <strain evidence="1">S10</strain>
    </source>
</reference>
<accession>A0AAD7LSD0</accession>
<gene>
    <name evidence="1" type="ORF">O6P43_018539</name>
</gene>
<dbReference type="KEGG" id="qsa:O6P43_018539"/>
<dbReference type="PANTHER" id="PTHR37728">
    <property type="entry name" value="BNAA04G26730D PROTEIN"/>
    <property type="match status" value="1"/>
</dbReference>
<sequence>MWWAMSPSPPMPGYILSPKLTKPLLRHPFLLVTASSQPHSRYSKLPQKDIFSAQQVGGLGHTLLTALNPNSNATNTIPEPQKQNQRRYRQEAGGVQINGSDVLWALQRATANKKKKQKRKGTSSVVSHGEENGVDYSNVRPLCIKSDWGPKLDDFEKRLQEISEII</sequence>
<organism evidence="1 2">
    <name type="scientific">Quillaja saponaria</name>
    <name type="common">Soap bark tree</name>
    <dbReference type="NCBI Taxonomy" id="32244"/>
    <lineage>
        <taxon>Eukaryota</taxon>
        <taxon>Viridiplantae</taxon>
        <taxon>Streptophyta</taxon>
        <taxon>Embryophyta</taxon>
        <taxon>Tracheophyta</taxon>
        <taxon>Spermatophyta</taxon>
        <taxon>Magnoliopsida</taxon>
        <taxon>eudicotyledons</taxon>
        <taxon>Gunneridae</taxon>
        <taxon>Pentapetalae</taxon>
        <taxon>rosids</taxon>
        <taxon>fabids</taxon>
        <taxon>Fabales</taxon>
        <taxon>Quillajaceae</taxon>
        <taxon>Quillaja</taxon>
    </lineage>
</organism>
<protein>
    <submittedName>
        <fullName evidence="1">Death domain associated protein</fullName>
    </submittedName>
</protein>